<reference evidence="6 7" key="1">
    <citation type="submission" date="2017-02" db="EMBL/GenBank/DDBJ databases">
        <authorList>
            <person name="Peterson S.W."/>
        </authorList>
    </citation>
    <scope>NUCLEOTIDE SEQUENCE [LARGE SCALE GENOMIC DNA]</scope>
    <source>
        <strain evidence="6 7">S285</strain>
    </source>
</reference>
<evidence type="ECO:0000313" key="7">
    <source>
        <dbReference type="Proteomes" id="UP000193978"/>
    </source>
</evidence>
<dbReference type="PANTHER" id="PTHR35008:SF8">
    <property type="entry name" value="ALCOHOL DEHYDROGENASE CYTOCHROME C SUBUNIT"/>
    <property type="match status" value="1"/>
</dbReference>
<organism evidence="6 7">
    <name type="scientific">Methylocystis bryophila</name>
    <dbReference type="NCBI Taxonomy" id="655015"/>
    <lineage>
        <taxon>Bacteria</taxon>
        <taxon>Pseudomonadati</taxon>
        <taxon>Pseudomonadota</taxon>
        <taxon>Alphaproteobacteria</taxon>
        <taxon>Hyphomicrobiales</taxon>
        <taxon>Methylocystaceae</taxon>
        <taxon>Methylocystis</taxon>
    </lineage>
</organism>
<dbReference type="PROSITE" id="PS51007">
    <property type="entry name" value="CYTC"/>
    <property type="match status" value="2"/>
</dbReference>
<accession>A0A1W6N0R4</accession>
<dbReference type="EMBL" id="CP019948">
    <property type="protein sequence ID" value="ARN83388.1"/>
    <property type="molecule type" value="Genomic_DNA"/>
</dbReference>
<dbReference type="InterPro" id="IPR051459">
    <property type="entry name" value="Cytochrome_c-type_DH"/>
</dbReference>
<dbReference type="STRING" id="655015.B1812_04765"/>
<dbReference type="GO" id="GO:0020037">
    <property type="term" value="F:heme binding"/>
    <property type="evidence" value="ECO:0007669"/>
    <property type="project" value="InterPro"/>
</dbReference>
<dbReference type="GO" id="GO:0046872">
    <property type="term" value="F:metal ion binding"/>
    <property type="evidence" value="ECO:0007669"/>
    <property type="project" value="UniProtKB-KW"/>
</dbReference>
<keyword evidence="3 4" id="KW-0408">Iron</keyword>
<evidence type="ECO:0000256" key="3">
    <source>
        <dbReference type="ARBA" id="ARBA00023004"/>
    </source>
</evidence>
<dbReference type="SUPFAM" id="SSF46626">
    <property type="entry name" value="Cytochrome c"/>
    <property type="match status" value="2"/>
</dbReference>
<dbReference type="GO" id="GO:0009055">
    <property type="term" value="F:electron transfer activity"/>
    <property type="evidence" value="ECO:0007669"/>
    <property type="project" value="InterPro"/>
</dbReference>
<dbReference type="Gene3D" id="1.10.760.10">
    <property type="entry name" value="Cytochrome c-like domain"/>
    <property type="match status" value="2"/>
</dbReference>
<keyword evidence="2 4" id="KW-0479">Metal-binding</keyword>
<evidence type="ECO:0000256" key="2">
    <source>
        <dbReference type="ARBA" id="ARBA00022723"/>
    </source>
</evidence>
<dbReference type="InterPro" id="IPR009056">
    <property type="entry name" value="Cyt_c-like_dom"/>
</dbReference>
<dbReference type="AlphaFoldDB" id="A0A1W6N0R4"/>
<dbReference type="InterPro" id="IPR036909">
    <property type="entry name" value="Cyt_c-like_dom_sf"/>
</dbReference>
<gene>
    <name evidence="6" type="ORF">B1812_04765</name>
</gene>
<evidence type="ECO:0000256" key="4">
    <source>
        <dbReference type="PROSITE-ProRule" id="PRU00433"/>
    </source>
</evidence>
<dbReference type="PANTHER" id="PTHR35008">
    <property type="entry name" value="BLL4482 PROTEIN-RELATED"/>
    <property type="match status" value="1"/>
</dbReference>
<dbReference type="KEGG" id="mbry:B1812_04765"/>
<sequence length="281" mass="30264">MRRLSALYWLLLCDVAHSASLLDRGQYLVEALMACDNCHTPRSTEGYDYSRRFSGGSQVFTDKDYSVRGSNISPDLESGVGPWSDAELKAAIVSGVSPKGRLAPVMPSESYRALTPNDLNAVVAFLRAKRPIKSDAPPQERHGALEPRRAIPGAETPLSDAGLADPLQQGLYVASLARCMSCHSGETDGAPDPERRLGQGGRIFRTPAGATVASNITSHPTKGVGAWTDQELKRAIIEGTGRDGKPLAPTMANLSKAHFSKMAERDIEALIAWLRTTPPKE</sequence>
<keyword evidence="7" id="KW-1185">Reference proteome</keyword>
<evidence type="ECO:0000256" key="1">
    <source>
        <dbReference type="ARBA" id="ARBA00022617"/>
    </source>
</evidence>
<proteinExistence type="predicted"/>
<evidence type="ECO:0000259" key="5">
    <source>
        <dbReference type="PROSITE" id="PS51007"/>
    </source>
</evidence>
<name>A0A1W6N0R4_9HYPH</name>
<protein>
    <submittedName>
        <fullName evidence="6">Cytochrome C</fullName>
    </submittedName>
</protein>
<feature type="domain" description="Cytochrome c" evidence="5">
    <location>
        <begin position="20"/>
        <end position="130"/>
    </location>
</feature>
<feature type="domain" description="Cytochrome c" evidence="5">
    <location>
        <begin position="165"/>
        <end position="278"/>
    </location>
</feature>
<keyword evidence="1 4" id="KW-0349">Heme</keyword>
<dbReference type="Proteomes" id="UP000193978">
    <property type="component" value="Chromosome"/>
</dbReference>
<evidence type="ECO:0000313" key="6">
    <source>
        <dbReference type="EMBL" id="ARN83388.1"/>
    </source>
</evidence>
<dbReference type="Pfam" id="PF00034">
    <property type="entry name" value="Cytochrom_C"/>
    <property type="match status" value="1"/>
</dbReference>